<accession>A0ABT2DBT9</accession>
<dbReference type="RefSeq" id="WP_258822443.1">
    <property type="nucleotide sequence ID" value="NZ_JANUHB010000002.1"/>
</dbReference>
<evidence type="ECO:0000313" key="3">
    <source>
        <dbReference type="Proteomes" id="UP001206126"/>
    </source>
</evidence>
<organism evidence="2 3">
    <name type="scientific">Massilia agilis</name>
    <dbReference type="NCBI Taxonomy" id="1811226"/>
    <lineage>
        <taxon>Bacteria</taxon>
        <taxon>Pseudomonadati</taxon>
        <taxon>Pseudomonadota</taxon>
        <taxon>Betaproteobacteria</taxon>
        <taxon>Burkholderiales</taxon>
        <taxon>Oxalobacteraceae</taxon>
        <taxon>Telluria group</taxon>
        <taxon>Massilia</taxon>
    </lineage>
</organism>
<reference evidence="2 3" key="1">
    <citation type="submission" date="2022-08" db="EMBL/GenBank/DDBJ databases">
        <title>Reclassification of Massilia species as members of the genera Telluria, Duganella, Pseudoduganella, Mokoshia gen. nov. and Zemynaea gen. nov. using orthogonal and non-orthogonal genome-based approaches.</title>
        <authorList>
            <person name="Bowman J.P."/>
        </authorList>
    </citation>
    <scope>NUCLEOTIDE SEQUENCE [LARGE SCALE GENOMIC DNA]</scope>
    <source>
        <strain evidence="2 3">JCM 31605</strain>
    </source>
</reference>
<feature type="region of interest" description="Disordered" evidence="1">
    <location>
        <begin position="383"/>
        <end position="407"/>
    </location>
</feature>
<dbReference type="InterPro" id="IPR006427">
    <property type="entry name" value="Portal_HK97"/>
</dbReference>
<evidence type="ECO:0000256" key="1">
    <source>
        <dbReference type="SAM" id="MobiDB-lite"/>
    </source>
</evidence>
<sequence>MGILARAVERKSTGNVWERWIELMDMGGRSKAGPTVNRDTIWKVSAAMACMREISQGLAQVPFKLMQDYEDAGLPRKRVARDHKMYDLLTAKPNGWQTSFEFMETLGLHASLGNAYVFKNMYRGAVGELILLNPSQVKAEQKEDWSISYKVRGKSGGEVDIPAAQIWHVRGPSWDGFLGIDTLYVAKEALGLSLALEESAGALHANGVRPSGVYSVEGTLTPDQHSKLAAWLKREAGGAGNTGAPLVLDRAAKWLSTAMTSVDAQHKEMRDQQIEEVCRFFGVLPSIIGYTGDKANTYASAEVMENAHKVRTQGRWYKRVQDSANVNLLTDAERAKGYYWKFITNGLMAASAKDRGEYYGKALGSGGSPAFMTQDEIRALEDLDPMGGEASKLPPLQGKPAVSNPPN</sequence>
<keyword evidence="3" id="KW-1185">Reference proteome</keyword>
<dbReference type="Proteomes" id="UP001206126">
    <property type="component" value="Unassembled WGS sequence"/>
</dbReference>
<protein>
    <submittedName>
        <fullName evidence="2">Phage portal protein</fullName>
    </submittedName>
</protein>
<name>A0ABT2DBT9_9BURK</name>
<dbReference type="Pfam" id="PF04860">
    <property type="entry name" value="Phage_portal"/>
    <property type="match status" value="1"/>
</dbReference>
<dbReference type="NCBIfam" id="TIGR01537">
    <property type="entry name" value="portal_HK97"/>
    <property type="match status" value="1"/>
</dbReference>
<dbReference type="InterPro" id="IPR006944">
    <property type="entry name" value="Phage/GTA_portal"/>
</dbReference>
<comment type="caution">
    <text evidence="2">The sequence shown here is derived from an EMBL/GenBank/DDBJ whole genome shotgun (WGS) entry which is preliminary data.</text>
</comment>
<proteinExistence type="predicted"/>
<evidence type="ECO:0000313" key="2">
    <source>
        <dbReference type="EMBL" id="MCS0808679.1"/>
    </source>
</evidence>
<gene>
    <name evidence="2" type="ORF">NX774_12185</name>
</gene>
<dbReference type="EMBL" id="JANUHB010000002">
    <property type="protein sequence ID" value="MCS0808679.1"/>
    <property type="molecule type" value="Genomic_DNA"/>
</dbReference>